<dbReference type="Proteomes" id="UP000189970">
    <property type="component" value="Unassembled WGS sequence"/>
</dbReference>
<sequence>MNCDNIIDELRSCSSQKYKENIIKLGIPEKDSIGVSTGDVRKIAKKYKKQEQLVDELWYYCFHESKMIAILIMEPENYSIEEIRYYMNMIHSWDLCDMFCKEVVVKREDYKEFIESWINGESVYEKRGAFSLIASTSVHKNLTEKEVDYFLDMIRQYEVDNTPIIEKAVSWSLKELGKISKESKEKAYIVAEGFIKSSKKSNVWVGKDALKELQNLIKIPSRERLISSTSKMGKEYLSNNEE</sequence>
<name>A0A1V4DF10_9ENTE</name>
<keyword evidence="2" id="KW-1185">Reference proteome</keyword>
<evidence type="ECO:0000313" key="2">
    <source>
        <dbReference type="Proteomes" id="UP000189970"/>
    </source>
</evidence>
<dbReference type="CDD" id="cd06561">
    <property type="entry name" value="AlkD_like"/>
    <property type="match status" value="1"/>
</dbReference>
<dbReference type="PANTHER" id="PTHR41291:SF1">
    <property type="entry name" value="DNA ALKYLATION REPAIR PROTEIN"/>
    <property type="match status" value="1"/>
</dbReference>
<organism evidence="1 2">
    <name type="scientific">Vagococcus martis</name>
    <dbReference type="NCBI Taxonomy" id="1768210"/>
    <lineage>
        <taxon>Bacteria</taxon>
        <taxon>Bacillati</taxon>
        <taxon>Bacillota</taxon>
        <taxon>Bacilli</taxon>
        <taxon>Lactobacillales</taxon>
        <taxon>Enterococcaceae</taxon>
        <taxon>Vagococcus</taxon>
    </lineage>
</organism>
<dbReference type="EMBL" id="MVAB01000001">
    <property type="protein sequence ID" value="OPF87098.1"/>
    <property type="molecule type" value="Genomic_DNA"/>
</dbReference>
<dbReference type="Pfam" id="PF08713">
    <property type="entry name" value="DNA_alkylation"/>
    <property type="match status" value="1"/>
</dbReference>
<evidence type="ECO:0008006" key="3">
    <source>
        <dbReference type="Google" id="ProtNLM"/>
    </source>
</evidence>
<comment type="caution">
    <text evidence="1">The sequence shown here is derived from an EMBL/GenBank/DDBJ whole genome shotgun (WGS) entry which is preliminary data.</text>
</comment>
<accession>A0A1V4DF10</accession>
<dbReference type="InterPro" id="IPR014825">
    <property type="entry name" value="DNA_alkylation"/>
</dbReference>
<dbReference type="PANTHER" id="PTHR41291">
    <property type="entry name" value="DNA ALKYLATION REPAIR PROTEIN"/>
    <property type="match status" value="1"/>
</dbReference>
<dbReference type="InterPro" id="IPR016024">
    <property type="entry name" value="ARM-type_fold"/>
</dbReference>
<protein>
    <recommendedName>
        <fullName evidence="3">DNA alkylation repair protein</fullName>
    </recommendedName>
</protein>
<dbReference type="AlphaFoldDB" id="A0A1V4DF10"/>
<reference evidence="1 2" key="1">
    <citation type="submission" date="2017-02" db="EMBL/GenBank/DDBJ databases">
        <title>Vagococcus cremeus sp. nov., isolated from the small intestine of a marten, Martes flavigula.</title>
        <authorList>
            <person name="Tak E.J."/>
            <person name="Bae J.-W."/>
        </authorList>
    </citation>
    <scope>NUCLEOTIDE SEQUENCE [LARGE SCALE GENOMIC DNA]</scope>
    <source>
        <strain evidence="1 2">D7T301</strain>
    </source>
</reference>
<dbReference type="RefSeq" id="WP_079345315.1">
    <property type="nucleotide sequence ID" value="NZ_MVAB01000001.1"/>
</dbReference>
<proteinExistence type="predicted"/>
<gene>
    <name evidence="1" type="ORF">BW731_02200</name>
</gene>
<evidence type="ECO:0000313" key="1">
    <source>
        <dbReference type="EMBL" id="OPF87098.1"/>
    </source>
</evidence>
<dbReference type="SUPFAM" id="SSF48371">
    <property type="entry name" value="ARM repeat"/>
    <property type="match status" value="1"/>
</dbReference>
<dbReference type="Gene3D" id="1.25.10.90">
    <property type="match status" value="1"/>
</dbReference>